<dbReference type="EMBL" id="CP039126">
    <property type="protein sequence ID" value="QMW77352.1"/>
    <property type="molecule type" value="Genomic_DNA"/>
</dbReference>
<dbReference type="InterPro" id="IPR023214">
    <property type="entry name" value="HAD_sf"/>
</dbReference>
<sequence length="217" mass="24212">MNKSLYLIFDLDGCLIDSSKVQKAAFFGSYKEIVGDDHCPSYEEYIKHTGDSVDGMFKKMGLPAAMAESFRRISSESVEKILVNWEAMKLVRKLKEHGYKTALCTGKDHYRTVEILKYFQCDNLFDVLICGDDVPEPKPSAMPILKAMEALGADPENTVMIGDGYNDIKSAKNAGVKSILTLWYGDAGVPRVADYYSETVEELWATIDKISSFTANT</sequence>
<dbReference type="Gene3D" id="3.40.50.1000">
    <property type="entry name" value="HAD superfamily/HAD-like"/>
    <property type="match status" value="1"/>
</dbReference>
<dbReference type="Gene3D" id="1.10.150.240">
    <property type="entry name" value="Putative phosphatase, domain 2"/>
    <property type="match status" value="1"/>
</dbReference>
<gene>
    <name evidence="1" type="ORF">E5259_06970</name>
</gene>
<proteinExistence type="predicted"/>
<dbReference type="GeneID" id="75055384"/>
<keyword evidence="1" id="KW-0378">Hydrolase</keyword>
<name>A0A7G5MRV9_9FIRM</name>
<organism evidence="1 2">
    <name type="scientific">Blautia producta</name>
    <dbReference type="NCBI Taxonomy" id="33035"/>
    <lineage>
        <taxon>Bacteria</taxon>
        <taxon>Bacillati</taxon>
        <taxon>Bacillota</taxon>
        <taxon>Clostridia</taxon>
        <taxon>Lachnospirales</taxon>
        <taxon>Lachnospiraceae</taxon>
        <taxon>Blautia</taxon>
    </lineage>
</organism>
<dbReference type="NCBIfam" id="TIGR01549">
    <property type="entry name" value="HAD-SF-IA-v1"/>
    <property type="match status" value="1"/>
</dbReference>
<dbReference type="GO" id="GO:0006281">
    <property type="term" value="P:DNA repair"/>
    <property type="evidence" value="ECO:0007669"/>
    <property type="project" value="TreeGrafter"/>
</dbReference>
<dbReference type="RefSeq" id="WP_018598569.1">
    <property type="nucleotide sequence ID" value="NZ_AP031416.1"/>
</dbReference>
<dbReference type="Proteomes" id="UP000515789">
    <property type="component" value="Chromosome"/>
</dbReference>
<dbReference type="SUPFAM" id="SSF56784">
    <property type="entry name" value="HAD-like"/>
    <property type="match status" value="1"/>
</dbReference>
<dbReference type="PANTHER" id="PTHR43434">
    <property type="entry name" value="PHOSPHOGLYCOLATE PHOSPHATASE"/>
    <property type="match status" value="1"/>
</dbReference>
<protein>
    <submittedName>
        <fullName evidence="1">HAD family hydrolase</fullName>
    </submittedName>
</protein>
<dbReference type="AlphaFoldDB" id="A0A7G5MRV9"/>
<evidence type="ECO:0000313" key="1">
    <source>
        <dbReference type="EMBL" id="QMW77352.1"/>
    </source>
</evidence>
<evidence type="ECO:0000313" key="2">
    <source>
        <dbReference type="Proteomes" id="UP000515789"/>
    </source>
</evidence>
<dbReference type="NCBIfam" id="TIGR01509">
    <property type="entry name" value="HAD-SF-IA-v3"/>
    <property type="match status" value="1"/>
</dbReference>
<dbReference type="InterPro" id="IPR041492">
    <property type="entry name" value="HAD_2"/>
</dbReference>
<dbReference type="Pfam" id="PF13419">
    <property type="entry name" value="HAD_2"/>
    <property type="match status" value="1"/>
</dbReference>
<dbReference type="SFLD" id="SFLDG01129">
    <property type="entry name" value="C1.5:_HAD__Beta-PGM__Phosphata"/>
    <property type="match status" value="1"/>
</dbReference>
<reference evidence="1 2" key="1">
    <citation type="submission" date="2019-04" db="EMBL/GenBank/DDBJ databases">
        <authorList>
            <person name="Schori C."/>
            <person name="Ahrens C."/>
        </authorList>
    </citation>
    <scope>NUCLEOTIDE SEQUENCE [LARGE SCALE GENOMIC DNA]</scope>
    <source>
        <strain evidence="1 2">DSM 2950</strain>
    </source>
</reference>
<dbReference type="InterPro" id="IPR023198">
    <property type="entry name" value="PGP-like_dom2"/>
</dbReference>
<accession>A0A7G5MRV9</accession>
<dbReference type="SFLD" id="SFLDS00003">
    <property type="entry name" value="Haloacid_Dehalogenase"/>
    <property type="match status" value="1"/>
</dbReference>
<dbReference type="InterPro" id="IPR050155">
    <property type="entry name" value="HAD-like_hydrolase_sf"/>
</dbReference>
<dbReference type="InterPro" id="IPR036412">
    <property type="entry name" value="HAD-like_sf"/>
</dbReference>
<dbReference type="PANTHER" id="PTHR43434:SF1">
    <property type="entry name" value="PHOSPHOGLYCOLATE PHOSPHATASE"/>
    <property type="match status" value="1"/>
</dbReference>
<dbReference type="GO" id="GO:0008967">
    <property type="term" value="F:phosphoglycolate phosphatase activity"/>
    <property type="evidence" value="ECO:0007669"/>
    <property type="project" value="TreeGrafter"/>
</dbReference>
<dbReference type="InterPro" id="IPR006439">
    <property type="entry name" value="HAD-SF_hydro_IA"/>
</dbReference>